<organism evidence="1 2">
    <name type="scientific">Metabacillus malikii</name>
    <dbReference type="NCBI Taxonomy" id="1504265"/>
    <lineage>
        <taxon>Bacteria</taxon>
        <taxon>Bacillati</taxon>
        <taxon>Bacillota</taxon>
        <taxon>Bacilli</taxon>
        <taxon>Bacillales</taxon>
        <taxon>Bacillaceae</taxon>
        <taxon>Metabacillus</taxon>
    </lineage>
</organism>
<evidence type="ECO:0000313" key="2">
    <source>
        <dbReference type="Proteomes" id="UP001234495"/>
    </source>
</evidence>
<name>A0ABT9ZIL2_9BACI</name>
<gene>
    <name evidence="1" type="ORF">J2S19_003382</name>
</gene>
<evidence type="ECO:0000313" key="1">
    <source>
        <dbReference type="EMBL" id="MDQ0232097.1"/>
    </source>
</evidence>
<proteinExistence type="predicted"/>
<dbReference type="EMBL" id="JAUSUD010000017">
    <property type="protein sequence ID" value="MDQ0232097.1"/>
    <property type="molecule type" value="Genomic_DNA"/>
</dbReference>
<accession>A0ABT9ZIL2</accession>
<reference evidence="1 2" key="1">
    <citation type="submission" date="2023-07" db="EMBL/GenBank/DDBJ databases">
        <title>Genomic Encyclopedia of Type Strains, Phase IV (KMG-IV): sequencing the most valuable type-strain genomes for metagenomic binning, comparative biology and taxonomic classification.</title>
        <authorList>
            <person name="Goeker M."/>
        </authorList>
    </citation>
    <scope>NUCLEOTIDE SEQUENCE [LARGE SCALE GENOMIC DNA]</scope>
    <source>
        <strain evidence="1 2">DSM 29005</strain>
    </source>
</reference>
<dbReference type="Proteomes" id="UP001234495">
    <property type="component" value="Unassembled WGS sequence"/>
</dbReference>
<sequence length="32" mass="3989">MKNILDFPTKRNGLHKFDEEHFEFSYEKKWSS</sequence>
<comment type="caution">
    <text evidence="1">The sequence shown here is derived from an EMBL/GenBank/DDBJ whole genome shotgun (WGS) entry which is preliminary data.</text>
</comment>
<keyword evidence="2" id="KW-1185">Reference proteome</keyword>
<protein>
    <submittedName>
        <fullName evidence="1">Uncharacterized protein</fullName>
    </submittedName>
</protein>